<name>A0A6B3SR49_9BURK</name>
<evidence type="ECO:0000313" key="1">
    <source>
        <dbReference type="EMBL" id="NEX63121.1"/>
    </source>
</evidence>
<dbReference type="AlphaFoldDB" id="A0A6B3SR49"/>
<protein>
    <submittedName>
        <fullName evidence="1">Uncharacterized protein</fullName>
    </submittedName>
</protein>
<gene>
    <name evidence="1" type="ORF">G3574_18715</name>
</gene>
<proteinExistence type="predicted"/>
<dbReference type="Proteomes" id="UP000482155">
    <property type="component" value="Unassembled WGS sequence"/>
</dbReference>
<organism evidence="1 2">
    <name type="scientific">Noviherbaspirillum galbum</name>
    <dbReference type="NCBI Taxonomy" id="2709383"/>
    <lineage>
        <taxon>Bacteria</taxon>
        <taxon>Pseudomonadati</taxon>
        <taxon>Pseudomonadota</taxon>
        <taxon>Betaproteobacteria</taxon>
        <taxon>Burkholderiales</taxon>
        <taxon>Oxalobacteraceae</taxon>
        <taxon>Noviherbaspirillum</taxon>
    </lineage>
</organism>
<sequence length="141" mass="15746">MHAEITAHRGRLIMTLLADHSIPGEVITSQDDPRFPGQVIIDTSRQLGISKEALQLLRKLNPGSEDVGDLNWFLVDDKPMFFWRGGRYAVFSPDYCSVGKDFGVRGHVEIPNRVPAEARAQLDALPRVLKPKRGLLTGMQL</sequence>
<reference evidence="1 2" key="1">
    <citation type="submission" date="2020-02" db="EMBL/GenBank/DDBJ databases">
        <authorList>
            <person name="Kim M.K."/>
        </authorList>
    </citation>
    <scope>NUCLEOTIDE SEQUENCE [LARGE SCALE GENOMIC DNA]</scope>
    <source>
        <strain evidence="1 2">17J57-3</strain>
    </source>
</reference>
<evidence type="ECO:0000313" key="2">
    <source>
        <dbReference type="Proteomes" id="UP000482155"/>
    </source>
</evidence>
<dbReference type="RefSeq" id="WP_163966553.1">
    <property type="nucleotide sequence ID" value="NZ_JAAIVB010000065.1"/>
</dbReference>
<keyword evidence="2" id="KW-1185">Reference proteome</keyword>
<comment type="caution">
    <text evidence="1">The sequence shown here is derived from an EMBL/GenBank/DDBJ whole genome shotgun (WGS) entry which is preliminary data.</text>
</comment>
<accession>A0A6B3SR49</accession>
<dbReference type="EMBL" id="JAAIVB010000065">
    <property type="protein sequence ID" value="NEX63121.1"/>
    <property type="molecule type" value="Genomic_DNA"/>
</dbReference>